<proteinExistence type="predicted"/>
<accession>A0A087GQ60</accession>
<sequence>MPRPSTRISEAVAEAKDEMTHGFARRVSEVSGLLAEISVKTQNSMLNLAGIKANLEFIGLLQGPTLPDLLIEVKALGEKRHPIYDARDVFEDFLASVWRVLEIPEVSAADVEANAAADDDVEVGATDGDRRRGW</sequence>
<dbReference type="EMBL" id="CM002874">
    <property type="protein sequence ID" value="KFK32012.1"/>
    <property type="molecule type" value="Genomic_DNA"/>
</dbReference>
<name>A0A087GQ60_ARAAL</name>
<protein>
    <submittedName>
        <fullName evidence="1">Uncharacterized protein</fullName>
    </submittedName>
</protein>
<evidence type="ECO:0000313" key="1">
    <source>
        <dbReference type="EMBL" id="KFK32012.1"/>
    </source>
</evidence>
<dbReference type="AlphaFoldDB" id="A0A087GQ60"/>
<reference evidence="2" key="1">
    <citation type="journal article" date="2015" name="Nat. Plants">
        <title>Genome expansion of Arabis alpina linked with retrotransposition and reduced symmetric DNA methylation.</title>
        <authorList>
            <person name="Willing E.M."/>
            <person name="Rawat V."/>
            <person name="Mandakova T."/>
            <person name="Maumus F."/>
            <person name="James G.V."/>
            <person name="Nordstroem K.J."/>
            <person name="Becker C."/>
            <person name="Warthmann N."/>
            <person name="Chica C."/>
            <person name="Szarzynska B."/>
            <person name="Zytnicki M."/>
            <person name="Albani M.C."/>
            <person name="Kiefer C."/>
            <person name="Bergonzi S."/>
            <person name="Castaings L."/>
            <person name="Mateos J.L."/>
            <person name="Berns M.C."/>
            <person name="Bujdoso N."/>
            <person name="Piofczyk T."/>
            <person name="de Lorenzo L."/>
            <person name="Barrero-Sicilia C."/>
            <person name="Mateos I."/>
            <person name="Piednoel M."/>
            <person name="Hagmann J."/>
            <person name="Chen-Min-Tao R."/>
            <person name="Iglesias-Fernandez R."/>
            <person name="Schuster S.C."/>
            <person name="Alonso-Blanco C."/>
            <person name="Roudier F."/>
            <person name="Carbonero P."/>
            <person name="Paz-Ares J."/>
            <person name="Davis S.J."/>
            <person name="Pecinka A."/>
            <person name="Quesneville H."/>
            <person name="Colot V."/>
            <person name="Lysak M.A."/>
            <person name="Weigel D."/>
            <person name="Coupland G."/>
            <person name="Schneeberger K."/>
        </authorList>
    </citation>
    <scope>NUCLEOTIDE SEQUENCE [LARGE SCALE GENOMIC DNA]</scope>
    <source>
        <strain evidence="2">cv. Pajares</strain>
    </source>
</reference>
<dbReference type="Proteomes" id="UP000029120">
    <property type="component" value="Chromosome 6"/>
</dbReference>
<evidence type="ECO:0000313" key="2">
    <source>
        <dbReference type="Proteomes" id="UP000029120"/>
    </source>
</evidence>
<dbReference type="Gramene" id="KFK32012">
    <property type="protein sequence ID" value="KFK32012"/>
    <property type="gene ID" value="AALP_AA6G188500"/>
</dbReference>
<keyword evidence="2" id="KW-1185">Reference proteome</keyword>
<organism evidence="1 2">
    <name type="scientific">Arabis alpina</name>
    <name type="common">Alpine rock-cress</name>
    <dbReference type="NCBI Taxonomy" id="50452"/>
    <lineage>
        <taxon>Eukaryota</taxon>
        <taxon>Viridiplantae</taxon>
        <taxon>Streptophyta</taxon>
        <taxon>Embryophyta</taxon>
        <taxon>Tracheophyta</taxon>
        <taxon>Spermatophyta</taxon>
        <taxon>Magnoliopsida</taxon>
        <taxon>eudicotyledons</taxon>
        <taxon>Gunneridae</taxon>
        <taxon>Pentapetalae</taxon>
        <taxon>rosids</taxon>
        <taxon>malvids</taxon>
        <taxon>Brassicales</taxon>
        <taxon>Brassicaceae</taxon>
        <taxon>Arabideae</taxon>
        <taxon>Arabis</taxon>
    </lineage>
</organism>
<gene>
    <name evidence="1" type="ordered locus">AALP_Aa6g188500</name>
</gene>